<gene>
    <name evidence="2" type="ORF">EDC50_1922</name>
</gene>
<evidence type="ECO:0000256" key="1">
    <source>
        <dbReference type="SAM" id="MobiDB-lite"/>
    </source>
</evidence>
<dbReference type="InterPro" id="IPR025644">
    <property type="entry name" value="DUF4344"/>
</dbReference>
<name>A0A3N4W1Z8_9GAMM</name>
<dbReference type="Pfam" id="PF14247">
    <property type="entry name" value="DUF4344"/>
    <property type="match status" value="1"/>
</dbReference>
<dbReference type="Proteomes" id="UP000269708">
    <property type="component" value="Unassembled WGS sequence"/>
</dbReference>
<comment type="caution">
    <text evidence="2">The sequence shown here is derived from an EMBL/GenBank/DDBJ whole genome shotgun (WGS) entry which is preliminary data.</text>
</comment>
<evidence type="ECO:0000313" key="3">
    <source>
        <dbReference type="Proteomes" id="UP000269708"/>
    </source>
</evidence>
<feature type="compositionally biased region" description="Basic and acidic residues" evidence="1">
    <location>
        <begin position="323"/>
        <end position="333"/>
    </location>
</feature>
<evidence type="ECO:0000313" key="2">
    <source>
        <dbReference type="EMBL" id="RPE80090.1"/>
    </source>
</evidence>
<proteinExistence type="predicted"/>
<dbReference type="RefSeq" id="WP_123770245.1">
    <property type="nucleotide sequence ID" value="NZ_RKQN01000002.1"/>
</dbReference>
<dbReference type="AlphaFoldDB" id="A0A3N4W1Z8"/>
<dbReference type="EMBL" id="RKQN01000002">
    <property type="protein sequence ID" value="RPE80090.1"/>
    <property type="molecule type" value="Genomic_DNA"/>
</dbReference>
<organism evidence="2 3">
    <name type="scientific">Vulcaniibacterium tengchongense</name>
    <dbReference type="NCBI Taxonomy" id="1273429"/>
    <lineage>
        <taxon>Bacteria</taxon>
        <taxon>Pseudomonadati</taxon>
        <taxon>Pseudomonadota</taxon>
        <taxon>Gammaproteobacteria</taxon>
        <taxon>Lysobacterales</taxon>
        <taxon>Lysobacteraceae</taxon>
        <taxon>Vulcaniibacterium</taxon>
    </lineage>
</organism>
<feature type="region of interest" description="Disordered" evidence="1">
    <location>
        <begin position="39"/>
        <end position="66"/>
    </location>
</feature>
<protein>
    <submittedName>
        <fullName evidence="2">Putative metallopeptidase DUF4344</fullName>
    </submittedName>
</protein>
<accession>A0A3N4W1Z8</accession>
<sequence length="346" mass="38069">MLRGSLALLTLAAAAAAGAYGYALWSRGIVVQLPSPRTAAAAPAPAPPPPRSVVRPRPVAAGEAEKPAGPAFEYEYVAPRSPGLRPVHERVRDADLLRELPEVHAIDGLFLLPRRLRYVTAECGQSGAFYVPETAEVVLCYETLKTLYERGEEQREAGKLDAEFPLRYTRANVRFIVLHETGHALVDLLDLPITGREEDAVDQLAAMLMLRFAGLDETPAQTVGNLRMAADWMLAHGTGAYNLDAYADEHALGEQRYFNLQCLIYGTDPAKYVGIVVDGDLPQARAAACPRETRKLSRAWLRLLLPHLAPKYEMTEAEATRFFEKQQRERERNGAAPYLRGDAGAP</sequence>
<feature type="region of interest" description="Disordered" evidence="1">
    <location>
        <begin position="323"/>
        <end position="346"/>
    </location>
</feature>
<reference evidence="2 3" key="1">
    <citation type="submission" date="2018-11" db="EMBL/GenBank/DDBJ databases">
        <title>Genomic Encyclopedia of Type Strains, Phase IV (KMG-IV): sequencing the most valuable type-strain genomes for metagenomic binning, comparative biology and taxonomic classification.</title>
        <authorList>
            <person name="Goeker M."/>
        </authorList>
    </citation>
    <scope>NUCLEOTIDE SEQUENCE [LARGE SCALE GENOMIC DNA]</scope>
    <source>
        <strain evidence="2 3">DSM 25623</strain>
    </source>
</reference>
<feature type="compositionally biased region" description="Low complexity" evidence="1">
    <location>
        <begin position="52"/>
        <end position="66"/>
    </location>
</feature>
<dbReference type="OrthoDB" id="935695at2"/>
<keyword evidence="3" id="KW-1185">Reference proteome</keyword>